<protein>
    <submittedName>
        <fullName evidence="9">GTP-binding protein</fullName>
    </submittedName>
</protein>
<reference evidence="9" key="1">
    <citation type="submission" date="2021-08" db="EMBL/GenBank/DDBJ databases">
        <title>Genome of a novel bacterium of the phylum Verrucomicrobia, Oleiharenicola sp. KSB-15.</title>
        <authorList>
            <person name="Chung J.-H."/>
            <person name="Ahn J.-H."/>
            <person name="Yoon Y."/>
            <person name="Kim D.-Y."/>
            <person name="An S.-H."/>
            <person name="Park I."/>
            <person name="Yeon J."/>
        </authorList>
    </citation>
    <scope>NUCLEOTIDE SEQUENCE</scope>
    <source>
        <strain evidence="9">KSB-15</strain>
    </source>
</reference>
<comment type="similarity">
    <text evidence="4">Belongs to the SIMIBI class G3E GTPase family. ZNG1 subfamily.</text>
</comment>
<gene>
    <name evidence="9" type="ORF">K0B96_13180</name>
</gene>
<dbReference type="GO" id="GO:0000166">
    <property type="term" value="F:nucleotide binding"/>
    <property type="evidence" value="ECO:0007669"/>
    <property type="project" value="UniProtKB-KW"/>
</dbReference>
<sequence>MSQSAIPVTVLTGFLGAGKTTLLNRILTGQHGKKIAVIENEFGEVGVDNQLVIQSDEEIFEMNNGCICCTVRGDLIRILGRLLKRKDPLDAILIETTGMANPAPVAQTFFTDEEMKTRFRLDGIVTLVDAKHILQHLDSEDEARKQVAFADVILLNKTDLVSPAELDALEERIHHINAVARIIRAHNADVPLDQVLDIGGFNLSRASEIDPQFLEPEYPFEWAGAYQLPAGTHDLVIGHHDHEHGHDHEHEGHDHAHGEDGHHHHHHHGNENELDVVVLRVNSLAPGDRAGEGDRVGGVPSPRTASPAPAVLPDLAAAIDTATRVFSDWENRVKPGEPLTPGATLHRLLLDDGHGHFPLKIDAPGHYLVFEGCGEDPLHIQVNGDTSKPVWQQDFHAAHSHNDDVTSVGISAPGDLDGKKLNNWISELLRVKGGDIYRMKGVLAVKGTNKRLVFQGVHMLFDAKFDREWAKDEPRQNTLVFIGKNLDRPALTEAFKTCLA</sequence>
<evidence type="ECO:0000256" key="7">
    <source>
        <dbReference type="SAM" id="MobiDB-lite"/>
    </source>
</evidence>
<dbReference type="GO" id="GO:0016787">
    <property type="term" value="F:hydrolase activity"/>
    <property type="evidence" value="ECO:0007669"/>
    <property type="project" value="UniProtKB-KW"/>
</dbReference>
<dbReference type="SUPFAM" id="SSF90002">
    <property type="entry name" value="Hypothetical protein YjiA, C-terminal domain"/>
    <property type="match status" value="1"/>
</dbReference>
<dbReference type="PANTHER" id="PTHR13748:SF62">
    <property type="entry name" value="COBW DOMAIN-CONTAINING PROTEIN"/>
    <property type="match status" value="1"/>
</dbReference>
<evidence type="ECO:0000259" key="8">
    <source>
        <dbReference type="SMART" id="SM00833"/>
    </source>
</evidence>
<accession>A0A8F9XKP0</accession>
<dbReference type="InterPro" id="IPR011629">
    <property type="entry name" value="CobW-like_C"/>
</dbReference>
<evidence type="ECO:0000256" key="5">
    <source>
        <dbReference type="ARBA" id="ARBA00045658"/>
    </source>
</evidence>
<feature type="compositionally biased region" description="Basic and acidic residues" evidence="7">
    <location>
        <begin position="237"/>
        <end position="262"/>
    </location>
</feature>
<dbReference type="Gene3D" id="3.40.50.300">
    <property type="entry name" value="P-loop containing nucleotide triphosphate hydrolases"/>
    <property type="match status" value="1"/>
</dbReference>
<evidence type="ECO:0000313" key="9">
    <source>
        <dbReference type="EMBL" id="QYM78249.1"/>
    </source>
</evidence>
<dbReference type="InterPro" id="IPR051316">
    <property type="entry name" value="Zinc-reg_GTPase_activator"/>
</dbReference>
<comment type="function">
    <text evidence="5">Zinc chaperone that directly transfers zinc cofactor to target proteins, thereby activating them. Zinc is transferred from the CXCC motif in the GTPase domain to the zinc binding site in target proteins in a process requiring GTP hydrolysis.</text>
</comment>
<dbReference type="InterPro" id="IPR027417">
    <property type="entry name" value="P-loop_NTPase"/>
</dbReference>
<keyword evidence="1" id="KW-0547">Nucleotide-binding</keyword>
<dbReference type="SMART" id="SM00833">
    <property type="entry name" value="CobW_C"/>
    <property type="match status" value="1"/>
</dbReference>
<dbReference type="KEGG" id="ole:K0B96_13180"/>
<evidence type="ECO:0000256" key="4">
    <source>
        <dbReference type="ARBA" id="ARBA00034320"/>
    </source>
</evidence>
<comment type="catalytic activity">
    <reaction evidence="6">
        <text>GTP + H2O = GDP + phosphate + H(+)</text>
        <dbReference type="Rhea" id="RHEA:19669"/>
        <dbReference type="ChEBI" id="CHEBI:15377"/>
        <dbReference type="ChEBI" id="CHEBI:15378"/>
        <dbReference type="ChEBI" id="CHEBI:37565"/>
        <dbReference type="ChEBI" id="CHEBI:43474"/>
        <dbReference type="ChEBI" id="CHEBI:58189"/>
    </reaction>
    <physiologicalReaction direction="left-to-right" evidence="6">
        <dbReference type="Rhea" id="RHEA:19670"/>
    </physiologicalReaction>
</comment>
<feature type="region of interest" description="Disordered" evidence="7">
    <location>
        <begin position="237"/>
        <end position="270"/>
    </location>
</feature>
<dbReference type="InterPro" id="IPR003495">
    <property type="entry name" value="CobW/HypB/UreG_nucleotide-bd"/>
</dbReference>
<evidence type="ECO:0000256" key="3">
    <source>
        <dbReference type="ARBA" id="ARBA00023186"/>
    </source>
</evidence>
<dbReference type="EMBL" id="CP080507">
    <property type="protein sequence ID" value="QYM78249.1"/>
    <property type="molecule type" value="Genomic_DNA"/>
</dbReference>
<evidence type="ECO:0000256" key="1">
    <source>
        <dbReference type="ARBA" id="ARBA00022741"/>
    </source>
</evidence>
<keyword evidence="3" id="KW-0143">Chaperone</keyword>
<dbReference type="CDD" id="cd03112">
    <property type="entry name" value="CobW-like"/>
    <property type="match status" value="1"/>
</dbReference>
<dbReference type="InterPro" id="IPR036627">
    <property type="entry name" value="CobW-likC_sf"/>
</dbReference>
<dbReference type="PANTHER" id="PTHR13748">
    <property type="entry name" value="COBW-RELATED"/>
    <property type="match status" value="1"/>
</dbReference>
<keyword evidence="2" id="KW-0378">Hydrolase</keyword>
<evidence type="ECO:0000256" key="6">
    <source>
        <dbReference type="ARBA" id="ARBA00049117"/>
    </source>
</evidence>
<evidence type="ECO:0000256" key="2">
    <source>
        <dbReference type="ARBA" id="ARBA00022801"/>
    </source>
</evidence>
<dbReference type="RefSeq" id="WP_220161353.1">
    <property type="nucleotide sequence ID" value="NZ_CP080507.1"/>
</dbReference>
<dbReference type="Pfam" id="PF02492">
    <property type="entry name" value="cobW"/>
    <property type="match status" value="1"/>
</dbReference>
<proteinExistence type="inferred from homology"/>
<dbReference type="Gene3D" id="3.30.1220.10">
    <property type="entry name" value="CobW-like, C-terminal domain"/>
    <property type="match status" value="1"/>
</dbReference>
<dbReference type="GO" id="GO:0005737">
    <property type="term" value="C:cytoplasm"/>
    <property type="evidence" value="ECO:0007669"/>
    <property type="project" value="TreeGrafter"/>
</dbReference>
<dbReference type="SUPFAM" id="SSF52540">
    <property type="entry name" value="P-loop containing nucleoside triphosphate hydrolases"/>
    <property type="match status" value="1"/>
</dbReference>
<feature type="domain" description="CobW C-terminal" evidence="8">
    <location>
        <begin position="405"/>
        <end position="499"/>
    </location>
</feature>
<evidence type="ECO:0000313" key="10">
    <source>
        <dbReference type="Proteomes" id="UP000825051"/>
    </source>
</evidence>
<dbReference type="AlphaFoldDB" id="A0A8F9XKP0"/>
<name>A0A8F9XKP0_9BACT</name>
<organism evidence="9 10">
    <name type="scientific">Horticoccus luteus</name>
    <dbReference type="NCBI Taxonomy" id="2862869"/>
    <lineage>
        <taxon>Bacteria</taxon>
        <taxon>Pseudomonadati</taxon>
        <taxon>Verrucomicrobiota</taxon>
        <taxon>Opitutia</taxon>
        <taxon>Opitutales</taxon>
        <taxon>Opitutaceae</taxon>
        <taxon>Horticoccus</taxon>
    </lineage>
</organism>
<feature type="region of interest" description="Disordered" evidence="7">
    <location>
        <begin position="287"/>
        <end position="309"/>
    </location>
</feature>
<keyword evidence="10" id="KW-1185">Reference proteome</keyword>
<dbReference type="Proteomes" id="UP000825051">
    <property type="component" value="Chromosome"/>
</dbReference>
<dbReference type="Pfam" id="PF07683">
    <property type="entry name" value="CobW_C"/>
    <property type="match status" value="1"/>
</dbReference>